<reference evidence="2" key="1">
    <citation type="journal article" date="2020" name="bioRxiv">
        <title>Chromosome-level reference genome of the European wasp spider Argiope bruennichi: a resource for studies on range expansion and evolutionary adaptation.</title>
        <authorList>
            <person name="Sheffer M.M."/>
            <person name="Hoppe A."/>
            <person name="Krehenwinkel H."/>
            <person name="Uhl G."/>
            <person name="Kuss A.W."/>
            <person name="Jensen L."/>
            <person name="Jensen C."/>
            <person name="Gillespie R.G."/>
            <person name="Hoff K.J."/>
            <person name="Prost S."/>
        </authorList>
    </citation>
    <scope>NUCLEOTIDE SEQUENCE</scope>
</reference>
<feature type="compositionally biased region" description="Polar residues" evidence="1">
    <location>
        <begin position="1"/>
        <end position="12"/>
    </location>
</feature>
<evidence type="ECO:0000256" key="1">
    <source>
        <dbReference type="SAM" id="MobiDB-lite"/>
    </source>
</evidence>
<proteinExistence type="predicted"/>
<feature type="compositionally biased region" description="Polar residues" evidence="1">
    <location>
        <begin position="23"/>
        <end position="34"/>
    </location>
</feature>
<feature type="compositionally biased region" description="Polar residues" evidence="1">
    <location>
        <begin position="42"/>
        <end position="52"/>
    </location>
</feature>
<dbReference type="EMBL" id="JABXBU010002230">
    <property type="protein sequence ID" value="KAF8768127.1"/>
    <property type="molecule type" value="Genomic_DNA"/>
</dbReference>
<evidence type="ECO:0000313" key="3">
    <source>
        <dbReference type="Proteomes" id="UP000807504"/>
    </source>
</evidence>
<evidence type="ECO:0000313" key="2">
    <source>
        <dbReference type="EMBL" id="KAF8768127.1"/>
    </source>
</evidence>
<name>A0A8T0E9R8_ARGBR</name>
<reference evidence="2" key="2">
    <citation type="submission" date="2020-06" db="EMBL/GenBank/DDBJ databases">
        <authorList>
            <person name="Sheffer M."/>
        </authorList>
    </citation>
    <scope>NUCLEOTIDE SEQUENCE</scope>
</reference>
<protein>
    <submittedName>
        <fullName evidence="2">Uncharacterized protein</fullName>
    </submittedName>
</protein>
<feature type="region of interest" description="Disordered" evidence="1">
    <location>
        <begin position="1"/>
        <end position="80"/>
    </location>
</feature>
<feature type="compositionally biased region" description="Polar residues" evidence="1">
    <location>
        <begin position="60"/>
        <end position="80"/>
    </location>
</feature>
<gene>
    <name evidence="2" type="ORF">HNY73_020978</name>
</gene>
<accession>A0A8T0E9R8</accession>
<comment type="caution">
    <text evidence="2">The sequence shown here is derived from an EMBL/GenBank/DDBJ whole genome shotgun (WGS) entry which is preliminary data.</text>
</comment>
<dbReference type="AlphaFoldDB" id="A0A8T0E9R8"/>
<organism evidence="2 3">
    <name type="scientific">Argiope bruennichi</name>
    <name type="common">Wasp spider</name>
    <name type="synonym">Aranea bruennichi</name>
    <dbReference type="NCBI Taxonomy" id="94029"/>
    <lineage>
        <taxon>Eukaryota</taxon>
        <taxon>Metazoa</taxon>
        <taxon>Ecdysozoa</taxon>
        <taxon>Arthropoda</taxon>
        <taxon>Chelicerata</taxon>
        <taxon>Arachnida</taxon>
        <taxon>Araneae</taxon>
        <taxon>Araneomorphae</taxon>
        <taxon>Entelegynae</taxon>
        <taxon>Araneoidea</taxon>
        <taxon>Araneidae</taxon>
        <taxon>Argiope</taxon>
    </lineage>
</organism>
<dbReference type="Proteomes" id="UP000807504">
    <property type="component" value="Unassembled WGS sequence"/>
</dbReference>
<keyword evidence="3" id="KW-1185">Reference proteome</keyword>
<sequence>MPSSRQYSANHNRSNDPGKEIIQNKTGPPNISKVNDQKNQKETNLGNLNDNNALKIPPTIQLNSGNITHNKTSRIPTTNNKKVETPKRTLKLFKETKAMRKSRIQTMKNNLDGKIRDSIKKRTLTKQDFLKQSRIDEDDDTDDFKIQPI</sequence>